<feature type="compositionally biased region" description="Basic and acidic residues" evidence="8">
    <location>
        <begin position="637"/>
        <end position="654"/>
    </location>
</feature>
<proteinExistence type="predicted"/>
<dbReference type="SUPFAM" id="SSF52540">
    <property type="entry name" value="P-loop containing nucleoside triphosphate hydrolases"/>
    <property type="match status" value="1"/>
</dbReference>
<comment type="catalytic activity">
    <reaction evidence="7">
        <text>ATP + H2O = ADP + phosphate + H(+)</text>
        <dbReference type="Rhea" id="RHEA:13065"/>
        <dbReference type="ChEBI" id="CHEBI:15377"/>
        <dbReference type="ChEBI" id="CHEBI:15378"/>
        <dbReference type="ChEBI" id="CHEBI:30616"/>
        <dbReference type="ChEBI" id="CHEBI:43474"/>
        <dbReference type="ChEBI" id="CHEBI:456216"/>
        <dbReference type="EC" id="3.6.4.13"/>
    </reaction>
</comment>
<dbReference type="PANTHER" id="PTHR47959">
    <property type="entry name" value="ATP-DEPENDENT RNA HELICASE RHLE-RELATED"/>
    <property type="match status" value="1"/>
</dbReference>
<gene>
    <name evidence="10" type="ORF">M7I_1573</name>
</gene>
<keyword evidence="4 10" id="KW-0347">Helicase</keyword>
<dbReference type="GO" id="GO:0003724">
    <property type="term" value="F:RNA helicase activity"/>
    <property type="evidence" value="ECO:0007669"/>
    <property type="project" value="UniProtKB-EC"/>
</dbReference>
<organism evidence="10 11">
    <name type="scientific">Glarea lozoyensis (strain ATCC 74030 / MF5533)</name>
    <dbReference type="NCBI Taxonomy" id="1104152"/>
    <lineage>
        <taxon>Eukaryota</taxon>
        <taxon>Fungi</taxon>
        <taxon>Dikarya</taxon>
        <taxon>Ascomycota</taxon>
        <taxon>Pezizomycotina</taxon>
        <taxon>Leotiomycetes</taxon>
        <taxon>Helotiales</taxon>
        <taxon>Helotiaceae</taxon>
        <taxon>Glarea</taxon>
    </lineage>
</organism>
<dbReference type="InterPro" id="IPR050079">
    <property type="entry name" value="DEAD_box_RNA_helicase"/>
</dbReference>
<dbReference type="Gene3D" id="3.40.50.300">
    <property type="entry name" value="P-loop containing nucleotide triphosphate hydrolases"/>
    <property type="match status" value="1"/>
</dbReference>
<evidence type="ECO:0000256" key="8">
    <source>
        <dbReference type="SAM" id="MobiDB-lite"/>
    </source>
</evidence>
<dbReference type="CDD" id="cd18787">
    <property type="entry name" value="SF2_C_DEAD"/>
    <property type="match status" value="1"/>
</dbReference>
<dbReference type="AlphaFoldDB" id="H0EGF7"/>
<evidence type="ECO:0000313" key="10">
    <source>
        <dbReference type="EMBL" id="EHL02492.1"/>
    </source>
</evidence>
<evidence type="ECO:0000256" key="4">
    <source>
        <dbReference type="ARBA" id="ARBA00022806"/>
    </source>
</evidence>
<comment type="caution">
    <text evidence="10">The sequence shown here is derived from an EMBL/GenBank/DDBJ whole genome shotgun (WGS) entry which is preliminary data.</text>
</comment>
<name>H0EGF7_GLAL7</name>
<dbReference type="SMART" id="SM00490">
    <property type="entry name" value="HELICc"/>
    <property type="match status" value="1"/>
</dbReference>
<evidence type="ECO:0000256" key="7">
    <source>
        <dbReference type="ARBA" id="ARBA00047984"/>
    </source>
</evidence>
<dbReference type="FunCoup" id="H0EGF7">
    <property type="interactions" value="569"/>
</dbReference>
<dbReference type="PANTHER" id="PTHR47959:SF21">
    <property type="entry name" value="DEAD-BOX HELICASE 56"/>
    <property type="match status" value="1"/>
</dbReference>
<dbReference type="InterPro" id="IPR027417">
    <property type="entry name" value="P-loop_NTPase"/>
</dbReference>
<reference evidence="10 11" key="1">
    <citation type="journal article" date="2012" name="Eukaryot. Cell">
        <title>Genome sequence of the fungus Glarea lozoyensis: the first genome sequence of a species from the Helotiaceae family.</title>
        <authorList>
            <person name="Youssar L."/>
            <person name="Gruening B.A."/>
            <person name="Erxleben A."/>
            <person name="Guenther S."/>
            <person name="Huettel W."/>
        </authorList>
    </citation>
    <scope>NUCLEOTIDE SEQUENCE [LARGE SCALE GENOMIC DNA]</scope>
    <source>
        <strain evidence="11">ATCC 74030 / MF5533</strain>
    </source>
</reference>
<evidence type="ECO:0000256" key="5">
    <source>
        <dbReference type="ARBA" id="ARBA00022840"/>
    </source>
</evidence>
<evidence type="ECO:0000313" key="11">
    <source>
        <dbReference type="Proteomes" id="UP000005446"/>
    </source>
</evidence>
<feature type="region of interest" description="Disordered" evidence="8">
    <location>
        <begin position="483"/>
        <end position="503"/>
    </location>
</feature>
<feature type="compositionally biased region" description="Basic and acidic residues" evidence="8">
    <location>
        <begin position="614"/>
        <end position="623"/>
    </location>
</feature>
<sequence>MPKGVQTVLMSATLTSEVETLKGLFCRNPVVLKLEEAEEAGEGVSQYTVNYRCAEDEKFLLLYVIFKLKLIKGKCIIFVGDIDRCYRLKLYLEQFGIRSCILNSELPVNSRIHVVEEFNKNVYDIIIASDEHEVLGDEEEEKTEDAEEKADAGETKEADAEEAKSRSKEPSKKKRRVVEKDKDYGVSRGIDFKNLACVLNFDLPTSSKSYTHRIGRTARAGQTGMALSFVIPADQYRKHIPTSIESAKDDEKVLAKIMRHQLKKGKEVKPYNFDMKQVEAFRYRMSDALRAVTRVAIREARTRELRQELMKSEKLKRHFEENPGDLHHLRHDGELRAARVQSHLKHVPDYLLPEGGRKAITAGEHGFVGFRKVTDGKNRRTRINKGRGKKAGGRKIDPLKSFKDIITQCVNVESPNTNNPFRKAPPTLLHLYFIKDPAFLGFYDTTNYISTGTSSQRFLLIREIMSDISDHSDMMDFEEDDDRQIAPTRRGLPADTGSPEDWEDDSVMFGEVLNTIKKQPVVESPNANYRQYVPHLPHDEDYHKKVGTPADWFGTIAPGSVQRIDETKVMVWMPVEKIKETLRAAAIEKELKKRKDAEHPFLGLPMLFNITGRDPVDDPEYQHSDPYYEDPNGPLGHHKDPYRKDLVPVKKPEVPDSTTPGQAKTKAAKSKAPASALGNGDHFVNSPHGNSPPNPAKRKVSTYSKYNPNKKRAYTWKNGSAPKRRLGHVKYPPGHEFYEKPKKGEYHVVLEGEDEAGDVTTAAE</sequence>
<dbReference type="GO" id="GO:0005524">
    <property type="term" value="F:ATP binding"/>
    <property type="evidence" value="ECO:0007669"/>
    <property type="project" value="UniProtKB-KW"/>
</dbReference>
<dbReference type="OrthoDB" id="1191041at2759"/>
<dbReference type="GO" id="GO:0005829">
    <property type="term" value="C:cytosol"/>
    <property type="evidence" value="ECO:0007669"/>
    <property type="project" value="TreeGrafter"/>
</dbReference>
<dbReference type="InterPro" id="IPR001650">
    <property type="entry name" value="Helicase_C-like"/>
</dbReference>
<dbReference type="Pfam" id="PF00271">
    <property type="entry name" value="Helicase_C"/>
    <property type="match status" value="2"/>
</dbReference>
<feature type="region of interest" description="Disordered" evidence="8">
    <location>
        <begin position="613"/>
        <end position="735"/>
    </location>
</feature>
<keyword evidence="11" id="KW-1185">Reference proteome</keyword>
<dbReference type="InParanoid" id="H0EGF7"/>
<dbReference type="GO" id="GO:0016787">
    <property type="term" value="F:hydrolase activity"/>
    <property type="evidence" value="ECO:0007669"/>
    <property type="project" value="UniProtKB-KW"/>
</dbReference>
<dbReference type="EC" id="3.6.4.13" evidence="1"/>
<evidence type="ECO:0000256" key="1">
    <source>
        <dbReference type="ARBA" id="ARBA00012552"/>
    </source>
</evidence>
<dbReference type="EMBL" id="AGUE01000023">
    <property type="protein sequence ID" value="EHL02492.1"/>
    <property type="molecule type" value="Genomic_DNA"/>
</dbReference>
<feature type="domain" description="Helicase C-terminal" evidence="9">
    <location>
        <begin position="63"/>
        <end position="276"/>
    </location>
</feature>
<dbReference type="Proteomes" id="UP000005446">
    <property type="component" value="Unassembled WGS sequence"/>
</dbReference>
<accession>H0EGF7</accession>
<evidence type="ECO:0000256" key="2">
    <source>
        <dbReference type="ARBA" id="ARBA00022741"/>
    </source>
</evidence>
<dbReference type="GO" id="GO:0003723">
    <property type="term" value="F:RNA binding"/>
    <property type="evidence" value="ECO:0007669"/>
    <property type="project" value="UniProtKB-KW"/>
</dbReference>
<evidence type="ECO:0000259" key="9">
    <source>
        <dbReference type="PROSITE" id="PS51194"/>
    </source>
</evidence>
<evidence type="ECO:0000256" key="3">
    <source>
        <dbReference type="ARBA" id="ARBA00022801"/>
    </source>
</evidence>
<keyword evidence="3" id="KW-0378">Hydrolase</keyword>
<keyword evidence="5" id="KW-0067">ATP-binding</keyword>
<keyword evidence="2" id="KW-0547">Nucleotide-binding</keyword>
<feature type="compositionally biased region" description="Basic and acidic residues" evidence="8">
    <location>
        <begin position="149"/>
        <end position="170"/>
    </location>
</feature>
<dbReference type="HOGENOM" id="CLU_365252_0_0_1"/>
<feature type="region of interest" description="Disordered" evidence="8">
    <location>
        <begin position="134"/>
        <end position="180"/>
    </location>
</feature>
<dbReference type="PROSITE" id="PS51194">
    <property type="entry name" value="HELICASE_CTER"/>
    <property type="match status" value="1"/>
</dbReference>
<keyword evidence="6" id="KW-0694">RNA-binding</keyword>
<feature type="compositionally biased region" description="Acidic residues" evidence="8">
    <location>
        <begin position="136"/>
        <end position="148"/>
    </location>
</feature>
<protein>
    <recommendedName>
        <fullName evidence="1">RNA helicase</fullName>
        <ecNumber evidence="1">3.6.4.13</ecNumber>
    </recommendedName>
</protein>
<evidence type="ECO:0000256" key="6">
    <source>
        <dbReference type="ARBA" id="ARBA00022884"/>
    </source>
</evidence>